<feature type="transmembrane region" description="Helical" evidence="2">
    <location>
        <begin position="20"/>
        <end position="42"/>
    </location>
</feature>
<feature type="transmembrane region" description="Helical" evidence="2">
    <location>
        <begin position="189"/>
        <end position="210"/>
    </location>
</feature>
<dbReference type="PANTHER" id="PTHR39614">
    <property type="entry name" value="INTEGRAL MEMBRANE PROTEIN"/>
    <property type="match status" value="1"/>
</dbReference>
<dbReference type="InterPro" id="IPR049326">
    <property type="entry name" value="Rhodopsin_dom_fungi"/>
</dbReference>
<dbReference type="Pfam" id="PF20684">
    <property type="entry name" value="Fung_rhodopsin"/>
    <property type="match status" value="2"/>
</dbReference>
<sequence>MSTQVVPPPYQITPDDKRGLVVVITGLTLAFVWTCFFIRLHLRLKVKEWKLDDSFLGAATVFGTIQSAIVFHQADDGLGNTGVVLTAVDLKRIGKGEFASQVLYILTLLLSKSAIIFLYLRLTPGRGHAIASWGTLALSAIWAVMSIILISFTRWQAIGALDIVTEFAIFFISIYLVAGLNMGIRSKAIVVGAFSARLPVIVACAVRLYYLRLTLTSSNPSLSAASSAVATQWQLGYSIMAITISGLGPFLRPFGKSYSTSNRQSSSFAGDPSTQHSSKSHNAFQLTSMQSASRSGEQTPAGQAARVDILDERALRPDGFSRRAIVEGGVEEDRVSVSSNDSKRLIITKKTGWCVEHDRASVAENRGNARSANMHASAVL</sequence>
<accession>A0A8E2JC50</accession>
<keyword evidence="2" id="KW-0812">Transmembrane</keyword>
<feature type="region of interest" description="Disordered" evidence="1">
    <location>
        <begin position="262"/>
        <end position="308"/>
    </location>
</feature>
<proteinExistence type="predicted"/>
<evidence type="ECO:0000313" key="4">
    <source>
        <dbReference type="EMBL" id="OCK77180.1"/>
    </source>
</evidence>
<dbReference type="EMBL" id="KV745148">
    <property type="protein sequence ID" value="OCK77180.1"/>
    <property type="molecule type" value="Genomic_DNA"/>
</dbReference>
<feature type="transmembrane region" description="Helical" evidence="2">
    <location>
        <begin position="102"/>
        <end position="120"/>
    </location>
</feature>
<dbReference type="Proteomes" id="UP000250266">
    <property type="component" value="Unassembled WGS sequence"/>
</dbReference>
<name>A0A8E2JC50_9PEZI</name>
<keyword evidence="2" id="KW-0472">Membrane</keyword>
<feature type="domain" description="Rhodopsin" evidence="3">
    <location>
        <begin position="38"/>
        <end position="150"/>
    </location>
</feature>
<feature type="transmembrane region" description="Helical" evidence="2">
    <location>
        <begin position="132"/>
        <end position="152"/>
    </location>
</feature>
<evidence type="ECO:0000259" key="3">
    <source>
        <dbReference type="Pfam" id="PF20684"/>
    </source>
</evidence>
<keyword evidence="2" id="KW-1133">Transmembrane helix</keyword>
<gene>
    <name evidence="4" type="ORF">K432DRAFT_127387</name>
</gene>
<feature type="domain" description="Rhodopsin" evidence="3">
    <location>
        <begin position="155"/>
        <end position="251"/>
    </location>
</feature>
<feature type="transmembrane region" description="Helical" evidence="2">
    <location>
        <begin position="158"/>
        <end position="177"/>
    </location>
</feature>
<reference evidence="4 5" key="1">
    <citation type="journal article" date="2016" name="Nat. Commun.">
        <title>Ectomycorrhizal ecology is imprinted in the genome of the dominant symbiotic fungus Cenococcum geophilum.</title>
        <authorList>
            <consortium name="DOE Joint Genome Institute"/>
            <person name="Peter M."/>
            <person name="Kohler A."/>
            <person name="Ohm R.A."/>
            <person name="Kuo A."/>
            <person name="Krutzmann J."/>
            <person name="Morin E."/>
            <person name="Arend M."/>
            <person name="Barry K.W."/>
            <person name="Binder M."/>
            <person name="Choi C."/>
            <person name="Clum A."/>
            <person name="Copeland A."/>
            <person name="Grisel N."/>
            <person name="Haridas S."/>
            <person name="Kipfer T."/>
            <person name="LaButti K."/>
            <person name="Lindquist E."/>
            <person name="Lipzen A."/>
            <person name="Maire R."/>
            <person name="Meier B."/>
            <person name="Mihaltcheva S."/>
            <person name="Molinier V."/>
            <person name="Murat C."/>
            <person name="Poggeler S."/>
            <person name="Quandt C.A."/>
            <person name="Sperisen C."/>
            <person name="Tritt A."/>
            <person name="Tisserant E."/>
            <person name="Crous P.W."/>
            <person name="Henrissat B."/>
            <person name="Nehls U."/>
            <person name="Egli S."/>
            <person name="Spatafora J.W."/>
            <person name="Grigoriev I.V."/>
            <person name="Martin F.M."/>
        </authorList>
    </citation>
    <scope>NUCLEOTIDE SEQUENCE [LARGE SCALE GENOMIC DNA]</scope>
    <source>
        <strain evidence="4 5">CBS 459.81</strain>
    </source>
</reference>
<feature type="compositionally biased region" description="Polar residues" evidence="1">
    <location>
        <begin position="262"/>
        <end position="301"/>
    </location>
</feature>
<protein>
    <recommendedName>
        <fullName evidence="3">Rhodopsin domain-containing protein</fullName>
    </recommendedName>
</protein>
<dbReference type="PANTHER" id="PTHR39614:SF2">
    <property type="entry name" value="INTEGRAL MEMBRANE PROTEIN"/>
    <property type="match status" value="1"/>
</dbReference>
<dbReference type="AlphaFoldDB" id="A0A8E2JC50"/>
<organism evidence="4 5">
    <name type="scientific">Lepidopterella palustris CBS 459.81</name>
    <dbReference type="NCBI Taxonomy" id="1314670"/>
    <lineage>
        <taxon>Eukaryota</taxon>
        <taxon>Fungi</taxon>
        <taxon>Dikarya</taxon>
        <taxon>Ascomycota</taxon>
        <taxon>Pezizomycotina</taxon>
        <taxon>Dothideomycetes</taxon>
        <taxon>Pleosporomycetidae</taxon>
        <taxon>Mytilinidiales</taxon>
        <taxon>Argynnaceae</taxon>
        <taxon>Lepidopterella</taxon>
    </lineage>
</organism>
<evidence type="ECO:0000256" key="2">
    <source>
        <dbReference type="SAM" id="Phobius"/>
    </source>
</evidence>
<evidence type="ECO:0000256" key="1">
    <source>
        <dbReference type="SAM" id="MobiDB-lite"/>
    </source>
</evidence>
<dbReference type="OrthoDB" id="3918601at2759"/>
<evidence type="ECO:0000313" key="5">
    <source>
        <dbReference type="Proteomes" id="UP000250266"/>
    </source>
</evidence>
<keyword evidence="5" id="KW-1185">Reference proteome</keyword>